<protein>
    <submittedName>
        <fullName evidence="1">Serine/threonine protein kinase</fullName>
    </submittedName>
</protein>
<evidence type="ECO:0000313" key="2">
    <source>
        <dbReference type="Proteomes" id="UP000248039"/>
    </source>
</evidence>
<reference evidence="1 2" key="1">
    <citation type="submission" date="2018-03" db="EMBL/GenBank/DDBJ databases">
        <title>Bioinformatic expansion and discovery of thiopeptide antibiotics.</title>
        <authorList>
            <person name="Schwalen C.J."/>
            <person name="Hudson G.A."/>
            <person name="Mitchell D.A."/>
        </authorList>
    </citation>
    <scope>NUCLEOTIDE SEQUENCE [LARGE SCALE GENOMIC DNA]</scope>
    <source>
        <strain evidence="1 2">ATCC 21389</strain>
    </source>
</reference>
<proteinExistence type="predicted"/>
<sequence>MSNDVWGTPLVADGTLLVSSFEVHALDIASGRRRYKTRDVAWAVAVDA</sequence>
<accession>A0A2V4MS18</accession>
<dbReference type="EMBL" id="PYBW01000300">
    <property type="protein sequence ID" value="PYC62392.1"/>
    <property type="molecule type" value="Genomic_DNA"/>
</dbReference>
<organism evidence="1 2">
    <name type="scientific">Streptomyces tateyamensis</name>
    <dbReference type="NCBI Taxonomy" id="565073"/>
    <lineage>
        <taxon>Bacteria</taxon>
        <taxon>Bacillati</taxon>
        <taxon>Actinomycetota</taxon>
        <taxon>Actinomycetes</taxon>
        <taxon>Kitasatosporales</taxon>
        <taxon>Streptomycetaceae</taxon>
        <taxon>Streptomyces</taxon>
    </lineage>
</organism>
<gene>
    <name evidence="1" type="ORF">C7C46_33450</name>
</gene>
<keyword evidence="1" id="KW-0808">Transferase</keyword>
<keyword evidence="1" id="KW-0418">Kinase</keyword>
<comment type="caution">
    <text evidence="1">The sequence shown here is derived from an EMBL/GenBank/DDBJ whole genome shotgun (WGS) entry which is preliminary data.</text>
</comment>
<evidence type="ECO:0000313" key="1">
    <source>
        <dbReference type="EMBL" id="PYC62392.1"/>
    </source>
</evidence>
<keyword evidence="1" id="KW-0723">Serine/threonine-protein kinase</keyword>
<dbReference type="AlphaFoldDB" id="A0A2V4MS18"/>
<name>A0A2V4MS18_9ACTN</name>
<feature type="non-terminal residue" evidence="1">
    <location>
        <position position="48"/>
    </location>
</feature>
<dbReference type="Proteomes" id="UP000248039">
    <property type="component" value="Unassembled WGS sequence"/>
</dbReference>
<dbReference type="GO" id="GO:0004674">
    <property type="term" value="F:protein serine/threonine kinase activity"/>
    <property type="evidence" value="ECO:0007669"/>
    <property type="project" value="UniProtKB-KW"/>
</dbReference>
<keyword evidence="2" id="KW-1185">Reference proteome</keyword>